<reference evidence="3" key="1">
    <citation type="submission" date="2025-08" db="UniProtKB">
        <authorList>
            <consortium name="RefSeq"/>
        </authorList>
    </citation>
    <scope>IDENTIFICATION</scope>
    <source>
        <tissue evidence="3">Sperm</tissue>
    </source>
</reference>
<feature type="compositionally biased region" description="Low complexity" evidence="1">
    <location>
        <begin position="265"/>
        <end position="275"/>
    </location>
</feature>
<evidence type="ECO:0000313" key="3">
    <source>
        <dbReference type="RefSeq" id="XP_032803829.1"/>
    </source>
</evidence>
<proteinExistence type="predicted"/>
<organism evidence="2 3">
    <name type="scientific">Petromyzon marinus</name>
    <name type="common">Sea lamprey</name>
    <dbReference type="NCBI Taxonomy" id="7757"/>
    <lineage>
        <taxon>Eukaryota</taxon>
        <taxon>Metazoa</taxon>
        <taxon>Chordata</taxon>
        <taxon>Craniata</taxon>
        <taxon>Vertebrata</taxon>
        <taxon>Cyclostomata</taxon>
        <taxon>Hyperoartia</taxon>
        <taxon>Petromyzontiformes</taxon>
        <taxon>Petromyzontidae</taxon>
        <taxon>Petromyzon</taxon>
    </lineage>
</organism>
<dbReference type="RefSeq" id="XP_032803829.1">
    <property type="nucleotide sequence ID" value="XM_032947938.1"/>
</dbReference>
<dbReference type="KEGG" id="pmrn:116939498"/>
<evidence type="ECO:0000256" key="1">
    <source>
        <dbReference type="SAM" id="MobiDB-lite"/>
    </source>
</evidence>
<feature type="region of interest" description="Disordered" evidence="1">
    <location>
        <begin position="159"/>
        <end position="216"/>
    </location>
</feature>
<protein>
    <submittedName>
        <fullName evidence="3">Uncharacterized protein LOC116939498</fullName>
    </submittedName>
</protein>
<feature type="compositionally biased region" description="Polar residues" evidence="1">
    <location>
        <begin position="307"/>
        <end position="323"/>
    </location>
</feature>
<feature type="compositionally biased region" description="Polar residues" evidence="1">
    <location>
        <begin position="181"/>
        <end position="207"/>
    </location>
</feature>
<feature type="compositionally biased region" description="Low complexity" evidence="1">
    <location>
        <begin position="283"/>
        <end position="296"/>
    </location>
</feature>
<keyword evidence="2" id="KW-1185">Reference proteome</keyword>
<feature type="region of interest" description="Disordered" evidence="1">
    <location>
        <begin position="265"/>
        <end position="376"/>
    </location>
</feature>
<sequence>MSNPPDAHHADIHLPETSISTASQRRMDNTLCQALLAISQLLTQPQQQTEQAITMLSIEQLNSLVKANLMPSSTTQVAPATAAAAAAAIAASSVPPWAAFPYGAIGWPYEHNPYLYPYPQPKPYALPCICRNCQPAQCCKNHPSHLHAPAGQMQWGCTQPAPAGAPQERGRHAHTGKCPQETCSQETCSQESSRPSTDGASRFTPQGDSYFYGGESRGMGETRVFRRRDDGDWKRQNVQGPDSYCGSAGGRGACGGWNEQQKWSRGGYRGGSSFDDGGGGGRSAWRGRGNWSGRNVNSDRKRPWESMESNNRGSQDWNTSSSSFRREPAKQRSAPWWAQKVDGETPNATASVVLSDDWENDPAIPEGSGEEKSKAS</sequence>
<accession>A0AAJ7SQW4</accession>
<dbReference type="Proteomes" id="UP001318040">
    <property type="component" value="Chromosome 6"/>
</dbReference>
<gene>
    <name evidence="3" type="primary">LOC116939498</name>
</gene>
<name>A0AAJ7SQW4_PETMA</name>
<evidence type="ECO:0000313" key="2">
    <source>
        <dbReference type="Proteomes" id="UP001318040"/>
    </source>
</evidence>
<dbReference type="AlphaFoldDB" id="A0AAJ7SQW4"/>